<dbReference type="InterPro" id="IPR045679">
    <property type="entry name" value="DUF6199"/>
</dbReference>
<reference evidence="4" key="1">
    <citation type="journal article" date="2019" name="Int. J. Syst. Evol. Microbiol.">
        <title>The Global Catalogue of Microorganisms (GCM) 10K type strain sequencing project: providing services to taxonomists for standard genome sequencing and annotation.</title>
        <authorList>
            <consortium name="The Broad Institute Genomics Platform"/>
            <consortium name="The Broad Institute Genome Sequencing Center for Infectious Disease"/>
            <person name="Wu L."/>
            <person name="Ma J."/>
        </authorList>
    </citation>
    <scope>NUCLEOTIDE SEQUENCE [LARGE SCALE GENOMIC DNA]</scope>
    <source>
        <strain evidence="4">CGMCC 1.15420</strain>
    </source>
</reference>
<keyword evidence="4" id="KW-1185">Reference proteome</keyword>
<evidence type="ECO:0000259" key="2">
    <source>
        <dbReference type="Pfam" id="PF19701"/>
    </source>
</evidence>
<keyword evidence="1" id="KW-1133">Transmembrane helix</keyword>
<feature type="domain" description="DUF6199" evidence="2">
    <location>
        <begin position="6"/>
        <end position="62"/>
    </location>
</feature>
<dbReference type="RefSeq" id="WP_120463276.1">
    <property type="nucleotide sequence ID" value="NZ_BMIW01000004.1"/>
</dbReference>
<evidence type="ECO:0000256" key="1">
    <source>
        <dbReference type="SAM" id="Phobius"/>
    </source>
</evidence>
<evidence type="ECO:0000313" key="4">
    <source>
        <dbReference type="Proteomes" id="UP000608420"/>
    </source>
</evidence>
<name>A0ABQ1VRI4_9BACL</name>
<proteinExistence type="predicted"/>
<gene>
    <name evidence="3" type="ORF">GCM10010913_08610</name>
</gene>
<dbReference type="Proteomes" id="UP000608420">
    <property type="component" value="Unassembled WGS sequence"/>
</dbReference>
<accession>A0ABQ1VRI4</accession>
<evidence type="ECO:0000313" key="3">
    <source>
        <dbReference type="EMBL" id="GGF89479.1"/>
    </source>
</evidence>
<keyword evidence="1" id="KW-0472">Membrane</keyword>
<sequence>MNMMMAMICIAAGVISVIFPSSAWYVSYGWRYKDNDPSQAALVTQRIGGILLMLIGFIMLAASCSA</sequence>
<dbReference type="Pfam" id="PF19701">
    <property type="entry name" value="DUF6199"/>
    <property type="match status" value="1"/>
</dbReference>
<feature type="transmembrane region" description="Helical" evidence="1">
    <location>
        <begin position="47"/>
        <end position="64"/>
    </location>
</feature>
<keyword evidence="1" id="KW-0812">Transmembrane</keyword>
<protein>
    <recommendedName>
        <fullName evidence="2">DUF6199 domain-containing protein</fullName>
    </recommendedName>
</protein>
<dbReference type="EMBL" id="BMIW01000004">
    <property type="protein sequence ID" value="GGF89479.1"/>
    <property type="molecule type" value="Genomic_DNA"/>
</dbReference>
<organism evidence="3 4">
    <name type="scientific">Paenibacillus aceti</name>
    <dbReference type="NCBI Taxonomy" id="1820010"/>
    <lineage>
        <taxon>Bacteria</taxon>
        <taxon>Bacillati</taxon>
        <taxon>Bacillota</taxon>
        <taxon>Bacilli</taxon>
        <taxon>Bacillales</taxon>
        <taxon>Paenibacillaceae</taxon>
        <taxon>Paenibacillus</taxon>
    </lineage>
</organism>
<comment type="caution">
    <text evidence="3">The sequence shown here is derived from an EMBL/GenBank/DDBJ whole genome shotgun (WGS) entry which is preliminary data.</text>
</comment>